<dbReference type="InterPro" id="IPR005672">
    <property type="entry name" value="Phosphate_PstA"/>
</dbReference>
<dbReference type="InterPro" id="IPR051408">
    <property type="entry name" value="Phosphate_transprt_permease"/>
</dbReference>
<reference evidence="13 14" key="1">
    <citation type="submission" date="2017-10" db="EMBL/GenBank/DDBJ databases">
        <title>Sequencing the genomes of 1000 actinobacteria strains.</title>
        <authorList>
            <person name="Klenk H.-P."/>
        </authorList>
    </citation>
    <scope>NUCLEOTIDE SEQUENCE [LARGE SCALE GENOMIC DNA]</scope>
    <source>
        <strain evidence="13 14">DSM 15597</strain>
    </source>
</reference>
<dbReference type="AlphaFoldDB" id="A0A2A9CU53"/>
<dbReference type="GO" id="GO:0005886">
    <property type="term" value="C:plasma membrane"/>
    <property type="evidence" value="ECO:0007669"/>
    <property type="project" value="UniProtKB-SubCell"/>
</dbReference>
<evidence type="ECO:0000256" key="10">
    <source>
        <dbReference type="RuleBase" id="RU363043"/>
    </source>
</evidence>
<dbReference type="Pfam" id="PF00528">
    <property type="entry name" value="BPD_transp_1"/>
    <property type="match status" value="1"/>
</dbReference>
<evidence type="ECO:0000313" key="14">
    <source>
        <dbReference type="Proteomes" id="UP000226079"/>
    </source>
</evidence>
<proteinExistence type="inferred from homology"/>
<dbReference type="InterPro" id="IPR000515">
    <property type="entry name" value="MetI-like"/>
</dbReference>
<feature type="transmembrane region" description="Helical" evidence="10">
    <location>
        <begin position="40"/>
        <end position="60"/>
    </location>
</feature>
<feature type="region of interest" description="Disordered" evidence="11">
    <location>
        <begin position="393"/>
        <end position="415"/>
    </location>
</feature>
<keyword evidence="7 10" id="KW-0812">Transmembrane</keyword>
<comment type="similarity">
    <text evidence="3 10">Belongs to the binding-protein-dependent transport system permease family. CysTW subfamily.</text>
</comment>
<keyword evidence="9 10" id="KW-0472">Membrane</keyword>
<keyword evidence="6" id="KW-0592">Phosphate transport</keyword>
<feature type="transmembrane region" description="Helical" evidence="10">
    <location>
        <begin position="99"/>
        <end position="123"/>
    </location>
</feature>
<comment type="subcellular location">
    <subcellularLocation>
        <location evidence="2 10">Cell membrane</location>
        <topology evidence="2 10">Multi-pass membrane protein</topology>
    </subcellularLocation>
</comment>
<gene>
    <name evidence="13" type="ORF">ATK74_2229</name>
</gene>
<evidence type="ECO:0000256" key="2">
    <source>
        <dbReference type="ARBA" id="ARBA00004651"/>
    </source>
</evidence>
<protein>
    <recommendedName>
        <fullName evidence="10">Phosphate transport system permease protein PstA</fullName>
    </recommendedName>
</protein>
<dbReference type="NCBIfam" id="TIGR00974">
    <property type="entry name" value="3a0107s02c"/>
    <property type="match status" value="1"/>
</dbReference>
<feature type="transmembrane region" description="Helical" evidence="10">
    <location>
        <begin position="338"/>
        <end position="360"/>
    </location>
</feature>
<dbReference type="PROSITE" id="PS50928">
    <property type="entry name" value="ABC_TM1"/>
    <property type="match status" value="1"/>
</dbReference>
<dbReference type="InterPro" id="IPR035906">
    <property type="entry name" value="MetI-like_sf"/>
</dbReference>
<feature type="compositionally biased region" description="Low complexity" evidence="11">
    <location>
        <begin position="400"/>
        <end position="415"/>
    </location>
</feature>
<dbReference type="GO" id="GO:0035435">
    <property type="term" value="P:phosphate ion transmembrane transport"/>
    <property type="evidence" value="ECO:0007669"/>
    <property type="project" value="InterPro"/>
</dbReference>
<evidence type="ECO:0000256" key="11">
    <source>
        <dbReference type="SAM" id="MobiDB-lite"/>
    </source>
</evidence>
<evidence type="ECO:0000256" key="6">
    <source>
        <dbReference type="ARBA" id="ARBA00022592"/>
    </source>
</evidence>
<feature type="domain" description="ABC transmembrane type-1" evidence="12">
    <location>
        <begin position="157"/>
        <end position="360"/>
    </location>
</feature>
<sequence length="415" mass="44034">MADIFRTEVLPSVRTSLPGTKAEADGPRRKVHGFTAAQRFDLVGALAAGVALATLLFGWFAPLSGAIGWTIVAFLAFLGLYMLLIWLHSDIEEVKDRLITTLFSAAGTLLFTALVFIVIYTLWRGTDALGHLNLFTQTMEFAGPLAGLEVGGILHAIVGTLIQISIALAITIPLGIGTAVFLNEVGGRFARFVRTISDAMTALPSIVAGLFVYAAVIQAITHERSGLAAGIAITVMMLPIVIRSADVVLRLVPQNLREASYALGSSRWQTVWQVVLPTARSGLVTSVILGTARGIGETSPVLLTSGITAAMNANPLAGPMISLPLQVFDFVRSPEPNMVARGFGTAAVLLLLVLTLFLLARALGGRAPGELSERQQLAARAASLRDLKRFELRRHPVGRPAAPSGPMSPSSEEQA</sequence>
<keyword evidence="14" id="KW-1185">Reference proteome</keyword>
<dbReference type="PANTHER" id="PTHR42922:SF1">
    <property type="entry name" value="PHOSPHATE TRANSPORT SYSTEM PERMEASE PROTEIN PSTA"/>
    <property type="match status" value="1"/>
</dbReference>
<evidence type="ECO:0000256" key="5">
    <source>
        <dbReference type="ARBA" id="ARBA00022475"/>
    </source>
</evidence>
<evidence type="ECO:0000256" key="1">
    <source>
        <dbReference type="ARBA" id="ARBA00003510"/>
    </source>
</evidence>
<feature type="transmembrane region" description="Helical" evidence="10">
    <location>
        <begin position="227"/>
        <end position="249"/>
    </location>
</feature>
<evidence type="ECO:0000256" key="7">
    <source>
        <dbReference type="ARBA" id="ARBA00022692"/>
    </source>
</evidence>
<evidence type="ECO:0000256" key="9">
    <source>
        <dbReference type="ARBA" id="ARBA00023136"/>
    </source>
</evidence>
<keyword evidence="5 10" id="KW-1003">Cell membrane</keyword>
<feature type="transmembrane region" description="Helical" evidence="10">
    <location>
        <begin position="153"/>
        <end position="182"/>
    </location>
</feature>
<comment type="function">
    <text evidence="1">Part of the binding-protein-dependent transport system for phosphate; probably responsible for the translocation of the substrate across the membrane.</text>
</comment>
<dbReference type="Gene3D" id="1.10.3720.10">
    <property type="entry name" value="MetI-like"/>
    <property type="match status" value="1"/>
</dbReference>
<dbReference type="SUPFAM" id="SSF161098">
    <property type="entry name" value="MetI-like"/>
    <property type="match status" value="1"/>
</dbReference>
<keyword evidence="4" id="KW-0813">Transport</keyword>
<dbReference type="Proteomes" id="UP000226079">
    <property type="component" value="Unassembled WGS sequence"/>
</dbReference>
<evidence type="ECO:0000256" key="8">
    <source>
        <dbReference type="ARBA" id="ARBA00022989"/>
    </source>
</evidence>
<dbReference type="RefSeq" id="WP_098461065.1">
    <property type="nucleotide sequence ID" value="NZ_PDJC01000001.1"/>
</dbReference>
<evidence type="ECO:0000259" key="12">
    <source>
        <dbReference type="PROSITE" id="PS50928"/>
    </source>
</evidence>
<keyword evidence="8 10" id="KW-1133">Transmembrane helix</keyword>
<evidence type="ECO:0000313" key="13">
    <source>
        <dbReference type="EMBL" id="PFG17656.1"/>
    </source>
</evidence>
<feature type="transmembrane region" description="Helical" evidence="10">
    <location>
        <begin position="66"/>
        <end position="87"/>
    </location>
</feature>
<accession>A0A2A9CU53</accession>
<comment type="caution">
    <text evidence="13">The sequence shown here is derived from an EMBL/GenBank/DDBJ whole genome shotgun (WGS) entry which is preliminary data.</text>
</comment>
<dbReference type="EMBL" id="PDJC01000001">
    <property type="protein sequence ID" value="PFG17656.1"/>
    <property type="molecule type" value="Genomic_DNA"/>
</dbReference>
<organism evidence="13 14">
    <name type="scientific">Propionicimonas paludicola</name>
    <dbReference type="NCBI Taxonomy" id="185243"/>
    <lineage>
        <taxon>Bacteria</taxon>
        <taxon>Bacillati</taxon>
        <taxon>Actinomycetota</taxon>
        <taxon>Actinomycetes</taxon>
        <taxon>Propionibacteriales</taxon>
        <taxon>Nocardioidaceae</taxon>
        <taxon>Propionicimonas</taxon>
    </lineage>
</organism>
<dbReference type="CDD" id="cd06261">
    <property type="entry name" value="TM_PBP2"/>
    <property type="match status" value="1"/>
</dbReference>
<dbReference type="OrthoDB" id="9775069at2"/>
<evidence type="ECO:0000256" key="4">
    <source>
        <dbReference type="ARBA" id="ARBA00022448"/>
    </source>
</evidence>
<dbReference type="GO" id="GO:0005315">
    <property type="term" value="F:phosphate transmembrane transporter activity"/>
    <property type="evidence" value="ECO:0007669"/>
    <property type="project" value="InterPro"/>
</dbReference>
<evidence type="ECO:0000256" key="3">
    <source>
        <dbReference type="ARBA" id="ARBA00007069"/>
    </source>
</evidence>
<dbReference type="PANTHER" id="PTHR42922">
    <property type="entry name" value="PHOSPHATE TRANSPORT SYSTEM PERMEASE PROTEIN PSTA"/>
    <property type="match status" value="1"/>
</dbReference>
<name>A0A2A9CU53_9ACTN</name>
<feature type="transmembrane region" description="Helical" evidence="10">
    <location>
        <begin position="202"/>
        <end position="221"/>
    </location>
</feature>